<dbReference type="PANTHER" id="PTHR11731">
    <property type="entry name" value="PROTEASE FAMILY S9B,C DIPEPTIDYL-PEPTIDASE IV-RELATED"/>
    <property type="match status" value="1"/>
</dbReference>
<name>A0A929PXY4_9SPHI</name>
<dbReference type="Proteomes" id="UP000622475">
    <property type="component" value="Unassembled WGS sequence"/>
</dbReference>
<dbReference type="Gene3D" id="3.40.50.1820">
    <property type="entry name" value="alpha/beta hydrolase"/>
    <property type="match status" value="1"/>
</dbReference>
<dbReference type="EMBL" id="JADFFL010000011">
    <property type="protein sequence ID" value="MBE9664338.1"/>
    <property type="molecule type" value="Genomic_DNA"/>
</dbReference>
<evidence type="ECO:0000259" key="3">
    <source>
        <dbReference type="Pfam" id="PF00326"/>
    </source>
</evidence>
<proteinExistence type="predicted"/>
<keyword evidence="5" id="KW-1185">Reference proteome</keyword>
<accession>A0A929PXY4</accession>
<dbReference type="InterPro" id="IPR029058">
    <property type="entry name" value="AB_hydrolase_fold"/>
</dbReference>
<dbReference type="SUPFAM" id="SSF53474">
    <property type="entry name" value="alpha/beta-Hydrolases"/>
    <property type="match status" value="1"/>
</dbReference>
<evidence type="ECO:0000256" key="2">
    <source>
        <dbReference type="SAM" id="SignalP"/>
    </source>
</evidence>
<dbReference type="Gene3D" id="2.120.10.30">
    <property type="entry name" value="TolB, C-terminal domain"/>
    <property type="match status" value="1"/>
</dbReference>
<comment type="caution">
    <text evidence="4">The sequence shown here is derived from an EMBL/GenBank/DDBJ whole genome shotgun (WGS) entry which is preliminary data.</text>
</comment>
<sequence>MRKFLLLGLLSAAGLGAHAQTASKKPIDHSVYDGWQSVSNQIISENGKWIVYVVKPQAGDADLIISDPKLAYNFKIHRADTARLTADSKYGIFLIRPSYADVRTAKIKKKAAADMPKDTLGFITLGNNAITKVPAVKSFKIAEKASIIAYLSSTPANAVDTSKKAANAAAAPVPTGPVSGRRLAGGAQAAGGANAREGSELTVKQLISGKQRVIKYVTDYTFNKSGKLLAFVAVAPAKNAPKDAKTGVFVYDIEKDTIKAISTGKGTYRAPVFDDAGSQIAFAAEKNPEKAQVKPYKLYYYNLKKDSAEVIAGPGSKGMADKWSVAGEGRVSFSRNGSSLFFGTAPIPKPVDTTIVDFEVAQLDIWNYKDDYLQPEQLKNLQRDIRRSYLAVIKPGDSDKKLVQLADKYIEQVTLPENSDAHYILGITDTGARVQAQWSGGGNSVAYLIDTKTGERKLLNGRAKARYSMSPTGNYVVWFDSKEQNYFSYNIETGKKTNLTATTGVKMGDEDNDVPDDPGSYGIAGWTASDKNVIINDRYDLWQIEAATGKATNLTKGFGRANKLIFRYVNIARKPARGAAAGGRGGEGATLLEELKYISDKQPLMLLTQNEVSKQWGYYKTQLNGDKAPEKIVMGDYNISTLQKAKDGEAFIYIKQNYQHSPDLYVSTDLKKETKISAINPQQSQYNWGTAELVHWTTPKGYKADGVLFKPEDFDPNKKYPMICYFYEKVSETINNYMPPAPTPSRLPISYFVSNGYLVFTPDISYEVGHPGQSAVEFINSGVEALKKNPWVDGAHIGIQGQSWGGYQVAYLITVNNMYAAAWAGAPVANMTSAYGGIRWESGVNRQFQYEKTQSRIGATLWEKPELYVENSPLFHLPKVNTPVVIMSNDADGAVPWYQGIEMFTALRRLNKPVWLLQYNNEAHNLVQRQNRKDISIREAQFFDHFLKGAPMPVWMSKGVPAVDKGKDWGFALDK</sequence>
<dbReference type="GO" id="GO:0008236">
    <property type="term" value="F:serine-type peptidase activity"/>
    <property type="evidence" value="ECO:0007669"/>
    <property type="project" value="InterPro"/>
</dbReference>
<evidence type="ECO:0000313" key="4">
    <source>
        <dbReference type="EMBL" id="MBE9664338.1"/>
    </source>
</evidence>
<dbReference type="Pfam" id="PF00326">
    <property type="entry name" value="Peptidase_S9"/>
    <property type="match status" value="1"/>
</dbReference>
<dbReference type="GO" id="GO:0008239">
    <property type="term" value="F:dipeptidyl-peptidase activity"/>
    <property type="evidence" value="ECO:0007669"/>
    <property type="project" value="TreeGrafter"/>
</dbReference>
<feature type="signal peptide" evidence="2">
    <location>
        <begin position="1"/>
        <end position="19"/>
    </location>
</feature>
<evidence type="ECO:0000256" key="1">
    <source>
        <dbReference type="SAM" id="MobiDB-lite"/>
    </source>
</evidence>
<dbReference type="PANTHER" id="PTHR11731:SF193">
    <property type="entry name" value="DIPEPTIDYL PEPTIDASE 9"/>
    <property type="match status" value="1"/>
</dbReference>
<feature type="region of interest" description="Disordered" evidence="1">
    <location>
        <begin position="170"/>
        <end position="191"/>
    </location>
</feature>
<organism evidence="4 5">
    <name type="scientific">Mucilaginibacter myungsuensis</name>
    <dbReference type="NCBI Taxonomy" id="649104"/>
    <lineage>
        <taxon>Bacteria</taxon>
        <taxon>Pseudomonadati</taxon>
        <taxon>Bacteroidota</taxon>
        <taxon>Sphingobacteriia</taxon>
        <taxon>Sphingobacteriales</taxon>
        <taxon>Sphingobacteriaceae</taxon>
        <taxon>Mucilaginibacter</taxon>
    </lineage>
</organism>
<dbReference type="InterPro" id="IPR011042">
    <property type="entry name" value="6-blade_b-propeller_TolB-like"/>
</dbReference>
<keyword evidence="2" id="KW-0732">Signal</keyword>
<dbReference type="RefSeq" id="WP_194113586.1">
    <property type="nucleotide sequence ID" value="NZ_JADFFL010000011.1"/>
</dbReference>
<protein>
    <submittedName>
        <fullName evidence="4">Prolyl oligopeptidase family serine peptidase</fullName>
    </submittedName>
</protein>
<dbReference type="InterPro" id="IPR050278">
    <property type="entry name" value="Serine_Prot_S9B/DPPIV"/>
</dbReference>
<dbReference type="GO" id="GO:0006508">
    <property type="term" value="P:proteolysis"/>
    <property type="evidence" value="ECO:0007669"/>
    <property type="project" value="InterPro"/>
</dbReference>
<dbReference type="AlphaFoldDB" id="A0A929PXY4"/>
<evidence type="ECO:0000313" key="5">
    <source>
        <dbReference type="Proteomes" id="UP000622475"/>
    </source>
</evidence>
<gene>
    <name evidence="4" type="ORF">IRJ16_20825</name>
</gene>
<feature type="domain" description="Peptidase S9 prolyl oligopeptidase catalytic" evidence="3">
    <location>
        <begin position="772"/>
        <end position="948"/>
    </location>
</feature>
<reference evidence="4" key="1">
    <citation type="submission" date="2020-10" db="EMBL/GenBank/DDBJ databases">
        <title>Mucilaginibacter mali sp. nov., isolated from rhizosphere soil of apple orchard.</title>
        <authorList>
            <person name="Lee J.-S."/>
            <person name="Kim H.S."/>
            <person name="Kim J.-S."/>
        </authorList>
    </citation>
    <scope>NUCLEOTIDE SEQUENCE</scope>
    <source>
        <strain evidence="4">KCTC 22746</strain>
    </source>
</reference>
<feature type="chain" id="PRO_5037059802" evidence="2">
    <location>
        <begin position="20"/>
        <end position="975"/>
    </location>
</feature>
<feature type="compositionally biased region" description="Low complexity" evidence="1">
    <location>
        <begin position="180"/>
        <end position="191"/>
    </location>
</feature>
<dbReference type="InterPro" id="IPR001375">
    <property type="entry name" value="Peptidase_S9_cat"/>
</dbReference>
<dbReference type="SUPFAM" id="SSF82171">
    <property type="entry name" value="DPP6 N-terminal domain-like"/>
    <property type="match status" value="1"/>
</dbReference>